<dbReference type="EMBL" id="FOBI01000007">
    <property type="protein sequence ID" value="SEL22026.1"/>
    <property type="molecule type" value="Genomic_DNA"/>
</dbReference>
<protein>
    <recommendedName>
        <fullName evidence="4">Phage integrase family protein</fullName>
    </recommendedName>
</protein>
<dbReference type="OrthoDB" id="8768428at2"/>
<dbReference type="GO" id="GO:0015074">
    <property type="term" value="P:DNA integration"/>
    <property type="evidence" value="ECO:0007669"/>
    <property type="project" value="InterPro"/>
</dbReference>
<dbReference type="Proteomes" id="UP000199297">
    <property type="component" value="Unassembled WGS sequence"/>
</dbReference>
<organism evidence="2 3">
    <name type="scientific">Colwellia chukchiensis</name>
    <dbReference type="NCBI Taxonomy" id="641665"/>
    <lineage>
        <taxon>Bacteria</taxon>
        <taxon>Pseudomonadati</taxon>
        <taxon>Pseudomonadota</taxon>
        <taxon>Gammaproteobacteria</taxon>
        <taxon>Alteromonadales</taxon>
        <taxon>Colwelliaceae</taxon>
        <taxon>Colwellia</taxon>
    </lineage>
</organism>
<keyword evidence="1" id="KW-0233">DNA recombination</keyword>
<dbReference type="GO" id="GO:0006310">
    <property type="term" value="P:DNA recombination"/>
    <property type="evidence" value="ECO:0007669"/>
    <property type="project" value="UniProtKB-KW"/>
</dbReference>
<proteinExistence type="predicted"/>
<reference evidence="3" key="1">
    <citation type="submission" date="2016-10" db="EMBL/GenBank/DDBJ databases">
        <authorList>
            <person name="Varghese N."/>
            <person name="Submissions S."/>
        </authorList>
    </citation>
    <scope>NUCLEOTIDE SEQUENCE [LARGE SCALE GENOMIC DNA]</scope>
    <source>
        <strain evidence="3">CGMCC 1.9127</strain>
    </source>
</reference>
<dbReference type="RefSeq" id="WP_074498717.1">
    <property type="nucleotide sequence ID" value="NZ_FOBI01000007.1"/>
</dbReference>
<dbReference type="InterPro" id="IPR013762">
    <property type="entry name" value="Integrase-like_cat_sf"/>
</dbReference>
<dbReference type="GO" id="GO:0003677">
    <property type="term" value="F:DNA binding"/>
    <property type="evidence" value="ECO:0007669"/>
    <property type="project" value="InterPro"/>
</dbReference>
<dbReference type="InterPro" id="IPR011010">
    <property type="entry name" value="DNA_brk_join_enz"/>
</dbReference>
<dbReference type="STRING" id="641665.GCA_002104455_03335"/>
<evidence type="ECO:0000256" key="1">
    <source>
        <dbReference type="ARBA" id="ARBA00023172"/>
    </source>
</evidence>
<keyword evidence="3" id="KW-1185">Reference proteome</keyword>
<evidence type="ECO:0008006" key="4">
    <source>
        <dbReference type="Google" id="ProtNLM"/>
    </source>
</evidence>
<evidence type="ECO:0000313" key="3">
    <source>
        <dbReference type="Proteomes" id="UP000199297"/>
    </source>
</evidence>
<gene>
    <name evidence="2" type="ORF">SAMN05216262_107128</name>
</gene>
<evidence type="ECO:0000313" key="2">
    <source>
        <dbReference type="EMBL" id="SEL22026.1"/>
    </source>
</evidence>
<accession>A0A1H7NEM0</accession>
<sequence length="660" mass="74900">MKINAKVKLRDIPEFSADTIITTRSDGLPRSRIYDETWIYSGQEARAVGQPFKVSFKNIDLAYREGIQRALGVISDRYEVKHHQKTTCSQIQRWKNGLIKIATALNSCNWASLSDDNVFSSFTKQVVKGLNKKSETTIDEVVTAIKKLHEYGLCMRLINRNSLRKFVELRPTKQHIAIPIGMYQPILASAIQLVELYQPFIHEIDRVMKEARLIREGEKNRKELSQKPGSISQRTLIKTKQILHDIPDFKILLDGTVLNRILTNCSIVAIAFSGMRLGEMLSMSINSYKTVISGKDNDISVIKGETSKGNDGVPRVATWQTHPVVKDALELAYGITEHLRNEYVSKVEQMVIAGELSNDDYQHALREINSAFISTLPDKIDTRFIISGMERRFNDSFAESGIVASQNDVEEFNRLNPTREGELKVGGKLPKLTPHDLRRTFAVFFKRYGFGSSATIKFQYKHQNINMSNYYANNAQLQAMEDILMDTELLELMEEEGIRMGVDIFDEIYNESENLSGAGGERIAQDKFEKLENGHLVYMNRDEIERLVRNGTLSVVKLPTGGYCLNASCSRVCGIGEFPGEIKPCDHQLVTDKEAKKVLRQNKRLISSFRELNTGDTMMNSILIGMKHKIKRNEITIKKHDLNFEEFNDAIKGVIATSEV</sequence>
<name>A0A1H7NEM0_9GAMM</name>
<dbReference type="SUPFAM" id="SSF56349">
    <property type="entry name" value="DNA breaking-rejoining enzymes"/>
    <property type="match status" value="1"/>
</dbReference>
<dbReference type="Gene3D" id="1.10.443.10">
    <property type="entry name" value="Intergrase catalytic core"/>
    <property type="match status" value="1"/>
</dbReference>
<dbReference type="AlphaFoldDB" id="A0A1H7NEM0"/>